<evidence type="ECO:0000313" key="2">
    <source>
        <dbReference type="Proteomes" id="UP000078387"/>
    </source>
</evidence>
<dbReference type="EMBL" id="BDEQ01000001">
    <property type="protein sequence ID" value="GAT94024.1"/>
    <property type="molecule type" value="Genomic_DNA"/>
</dbReference>
<dbReference type="Proteomes" id="UP000078387">
    <property type="component" value="Unassembled WGS sequence"/>
</dbReference>
<keyword evidence="1" id="KW-0808">Transferase</keyword>
<evidence type="ECO:0000313" key="1">
    <source>
        <dbReference type="EMBL" id="GAT94024.1"/>
    </source>
</evidence>
<organism evidence="1 2">
    <name type="scientific">Entamoeba histolytica</name>
    <dbReference type="NCBI Taxonomy" id="5759"/>
    <lineage>
        <taxon>Eukaryota</taxon>
        <taxon>Amoebozoa</taxon>
        <taxon>Evosea</taxon>
        <taxon>Archamoebae</taxon>
        <taxon>Mastigamoebida</taxon>
        <taxon>Entamoebidae</taxon>
        <taxon>Entamoeba</taxon>
    </lineage>
</organism>
<dbReference type="GO" id="GO:0016740">
    <property type="term" value="F:transferase activity"/>
    <property type="evidence" value="ECO:0007669"/>
    <property type="project" value="UniProtKB-KW"/>
</dbReference>
<accession>A0A175JKR3</accession>
<proteinExistence type="predicted"/>
<reference evidence="1 2" key="1">
    <citation type="submission" date="2016-05" db="EMBL/GenBank/DDBJ databases">
        <title>First whole genome sequencing of Entamoeba histolytica HM1:IMSS-clone-6.</title>
        <authorList>
            <person name="Mukherjee Avik.K."/>
            <person name="Izumyama S."/>
            <person name="Nakada-Tsukui K."/>
            <person name="Nozaki T."/>
        </authorList>
    </citation>
    <scope>NUCLEOTIDE SEQUENCE [LARGE SCALE GENOMIC DNA]</scope>
    <source>
        <strain evidence="1 2">HM1:IMSS clone 6</strain>
    </source>
</reference>
<dbReference type="AlphaFoldDB" id="A0A175JKR3"/>
<name>A0A175JKR3_ENTHI</name>
<dbReference type="VEuPathDB" id="AmoebaDB:EHI7A_010140"/>
<sequence>MSKEETIKNVKELRNKMGITISIDLEKCSKEEKIQFELLKTILPTFQPYKSY</sequence>
<protein>
    <submittedName>
        <fullName evidence="1">Palmitoyltransferase zdhhc15</fullName>
    </submittedName>
</protein>
<dbReference type="VEuPathDB" id="AmoebaDB:EHI8A_015280"/>
<gene>
    <name evidence="1" type="ORF">CL6EHI_c00075</name>
</gene>
<comment type="caution">
    <text evidence="1">The sequence shown here is derived from an EMBL/GenBank/DDBJ whole genome shotgun (WGS) entry which is preliminary data.</text>
</comment>